<dbReference type="PANTHER" id="PTHR14136">
    <property type="entry name" value="BTB_POZ DOMAIN-CONTAINING PROTEIN KCTD9"/>
    <property type="match status" value="1"/>
</dbReference>
<dbReference type="InterPro" id="IPR001646">
    <property type="entry name" value="5peptide_repeat"/>
</dbReference>
<reference evidence="1" key="2">
    <citation type="submission" date="2020-09" db="EMBL/GenBank/DDBJ databases">
        <authorList>
            <person name="Sun Q."/>
            <person name="Ohkuma M."/>
        </authorList>
    </citation>
    <scope>NUCLEOTIDE SEQUENCE</scope>
    <source>
        <strain evidence="1">JCM 4369</strain>
    </source>
</reference>
<gene>
    <name evidence="1" type="ORF">GCM10010260_70440</name>
</gene>
<dbReference type="PANTHER" id="PTHR14136:SF17">
    <property type="entry name" value="BTB_POZ DOMAIN-CONTAINING PROTEIN KCTD9"/>
    <property type="match status" value="1"/>
</dbReference>
<dbReference type="InterPro" id="IPR051082">
    <property type="entry name" value="Pentapeptide-BTB/POZ_domain"/>
</dbReference>
<name>A0A918MFG9_9ACTN</name>
<evidence type="ECO:0000313" key="1">
    <source>
        <dbReference type="EMBL" id="GGV20247.1"/>
    </source>
</evidence>
<dbReference type="AlphaFoldDB" id="A0A918MFG9"/>
<keyword evidence="2" id="KW-1185">Reference proteome</keyword>
<sequence>MTVLAALVALGISVWSNRSETETARAGQITDRYTAAVNNLGNSSAGVRLGGIDALQRIMKDSPSDQASVVDVLSAYIRTHSRPAGKESAGCSGRPEADVQAAFEVLARRDPGQDGGSEVDLRESHLRHIGVRSASRKGTIELDLTGADQAHLPNSNLSGADLSHANRPGADIHCACLVGAPLGTAALTDADLRGDWLDQADLGHARLEHTKLAEASLVDASLAHATMPDADMHHAGLRGVDLRGAVLANADLRGAYLRNGQPADRQGQADRLDFP</sequence>
<dbReference type="SUPFAM" id="SSF141571">
    <property type="entry name" value="Pentapeptide repeat-like"/>
    <property type="match status" value="1"/>
</dbReference>
<dbReference type="Pfam" id="PF00805">
    <property type="entry name" value="Pentapeptide"/>
    <property type="match status" value="2"/>
</dbReference>
<evidence type="ECO:0008006" key="3">
    <source>
        <dbReference type="Google" id="ProtNLM"/>
    </source>
</evidence>
<reference evidence="1" key="1">
    <citation type="journal article" date="2014" name="Int. J. Syst. Evol. Microbiol.">
        <title>Complete genome sequence of Corynebacterium casei LMG S-19264T (=DSM 44701T), isolated from a smear-ripened cheese.</title>
        <authorList>
            <consortium name="US DOE Joint Genome Institute (JGI-PGF)"/>
            <person name="Walter F."/>
            <person name="Albersmeier A."/>
            <person name="Kalinowski J."/>
            <person name="Ruckert C."/>
        </authorList>
    </citation>
    <scope>NUCLEOTIDE SEQUENCE</scope>
    <source>
        <strain evidence="1">JCM 4369</strain>
    </source>
</reference>
<comment type="caution">
    <text evidence="1">The sequence shown here is derived from an EMBL/GenBank/DDBJ whole genome shotgun (WGS) entry which is preliminary data.</text>
</comment>
<dbReference type="Gene3D" id="2.160.20.80">
    <property type="entry name" value="E3 ubiquitin-protein ligase SopA"/>
    <property type="match status" value="1"/>
</dbReference>
<organism evidence="1 2">
    <name type="scientific">Streptomyces filipinensis</name>
    <dbReference type="NCBI Taxonomy" id="66887"/>
    <lineage>
        <taxon>Bacteria</taxon>
        <taxon>Bacillati</taxon>
        <taxon>Actinomycetota</taxon>
        <taxon>Actinomycetes</taxon>
        <taxon>Kitasatosporales</taxon>
        <taxon>Streptomycetaceae</taxon>
        <taxon>Streptomyces</taxon>
    </lineage>
</organism>
<protein>
    <recommendedName>
        <fullName evidence="3">Pentapeptide repeat-containing protein</fullName>
    </recommendedName>
</protein>
<proteinExistence type="predicted"/>
<accession>A0A918MFG9</accession>
<dbReference type="EMBL" id="BMTD01000021">
    <property type="protein sequence ID" value="GGV20247.1"/>
    <property type="molecule type" value="Genomic_DNA"/>
</dbReference>
<evidence type="ECO:0000313" key="2">
    <source>
        <dbReference type="Proteomes" id="UP000618795"/>
    </source>
</evidence>
<dbReference type="Proteomes" id="UP000618795">
    <property type="component" value="Unassembled WGS sequence"/>
</dbReference>